<dbReference type="Gene3D" id="2.60.120.290">
    <property type="entry name" value="Spermadhesin, CUB domain"/>
    <property type="match status" value="1"/>
</dbReference>
<sequence>MMTTMDYSVTIILCFLLCFGKVHCYDGRLEERDVQMAEKSNENHILKTVSQCFHVRGNPFVTLYCGSNHMIKINRAFHGMHHQNISRCNFLPGDCMDGDLSPYYDWSNCLGAEHCVKSVKQSWLRECGNYSKYLQIDYQCVKNEEVFDICEKSNTYVTEGYIKSPNYPSFYPIHRDCECNISVSGKSRMLVSFYDLLLEMNGKKCADWLMIYDDDYKDLNCGEIMTGMKNVSWQGPQIRLHFHTDVNNTRRQSFSYNTQRNLKGFWVYFNAEPKDEVLVKCGPTKPKKLQSYTPNPIPKGGVVIAGTASTLPRGWSFTLLLMMTVLY</sequence>
<feature type="disulfide bond" evidence="3">
    <location>
        <begin position="150"/>
        <end position="177"/>
    </location>
</feature>
<dbReference type="Gene3D" id="2.60.120.740">
    <property type="match status" value="1"/>
</dbReference>
<feature type="chain" id="PRO_5010366785" evidence="4">
    <location>
        <begin position="25"/>
        <end position="327"/>
    </location>
</feature>
<feature type="domain" description="CUB" evidence="5">
    <location>
        <begin position="150"/>
        <end position="272"/>
    </location>
</feature>
<proteinExistence type="predicted"/>
<dbReference type="InParanoid" id="A0A1S3KAG5"/>
<dbReference type="Pfam" id="PF00431">
    <property type="entry name" value="CUB"/>
    <property type="match status" value="1"/>
</dbReference>
<name>A0A1S3KAG5_LINAN</name>
<dbReference type="OrthoDB" id="6431754at2759"/>
<dbReference type="GeneID" id="106180139"/>
<dbReference type="InterPro" id="IPR000859">
    <property type="entry name" value="CUB_dom"/>
</dbReference>
<dbReference type="CDD" id="cd22823">
    <property type="entry name" value="Gal_Rha_Lectin"/>
    <property type="match status" value="1"/>
</dbReference>
<dbReference type="SUPFAM" id="SSF49854">
    <property type="entry name" value="Spermadhesin, CUB domain"/>
    <property type="match status" value="1"/>
</dbReference>
<comment type="caution">
    <text evidence="3">Lacks conserved residue(s) required for the propagation of feature annotation.</text>
</comment>
<accession>A0A1S3KAG5</accession>
<dbReference type="AlphaFoldDB" id="A0A1S3KAG5"/>
<evidence type="ECO:0000256" key="3">
    <source>
        <dbReference type="PROSITE-ProRule" id="PRU00059"/>
    </source>
</evidence>
<evidence type="ECO:0000313" key="6">
    <source>
        <dbReference type="Proteomes" id="UP000085678"/>
    </source>
</evidence>
<keyword evidence="4" id="KW-0732">Signal</keyword>
<evidence type="ECO:0000256" key="1">
    <source>
        <dbReference type="ARBA" id="ARBA00022737"/>
    </source>
</evidence>
<evidence type="ECO:0000256" key="4">
    <source>
        <dbReference type="SAM" id="SignalP"/>
    </source>
</evidence>
<dbReference type="CDD" id="cd00041">
    <property type="entry name" value="CUB"/>
    <property type="match status" value="1"/>
</dbReference>
<feature type="signal peptide" evidence="4">
    <location>
        <begin position="1"/>
        <end position="24"/>
    </location>
</feature>
<dbReference type="KEGG" id="lak:106180139"/>
<keyword evidence="2 3" id="KW-1015">Disulfide bond</keyword>
<reference evidence="7" key="1">
    <citation type="submission" date="2025-08" db="UniProtKB">
        <authorList>
            <consortium name="RefSeq"/>
        </authorList>
    </citation>
    <scope>IDENTIFICATION</scope>
    <source>
        <tissue evidence="7">Gonads</tissue>
    </source>
</reference>
<dbReference type="PANTHER" id="PTHR24251">
    <property type="entry name" value="OVOCHYMASE-RELATED"/>
    <property type="match status" value="1"/>
</dbReference>
<evidence type="ECO:0000259" key="5">
    <source>
        <dbReference type="PROSITE" id="PS01180"/>
    </source>
</evidence>
<dbReference type="InterPro" id="IPR043159">
    <property type="entry name" value="Lectin_gal-bd_sf"/>
</dbReference>
<dbReference type="SMART" id="SM00042">
    <property type="entry name" value="CUB"/>
    <property type="match status" value="1"/>
</dbReference>
<dbReference type="InterPro" id="IPR035914">
    <property type="entry name" value="Sperma_CUB_dom_sf"/>
</dbReference>
<dbReference type="RefSeq" id="XP_013419487.1">
    <property type="nucleotide sequence ID" value="XM_013564033.1"/>
</dbReference>
<evidence type="ECO:0000256" key="2">
    <source>
        <dbReference type="ARBA" id="ARBA00023157"/>
    </source>
</evidence>
<dbReference type="PROSITE" id="PS01180">
    <property type="entry name" value="CUB"/>
    <property type="match status" value="1"/>
</dbReference>
<gene>
    <name evidence="7" type="primary">LOC106180139</name>
</gene>
<evidence type="ECO:0000313" key="7">
    <source>
        <dbReference type="RefSeq" id="XP_013419487.1"/>
    </source>
</evidence>
<protein>
    <submittedName>
        <fullName evidence="7">Uncharacterized protein LOC106180139</fullName>
    </submittedName>
</protein>
<dbReference type="Proteomes" id="UP000085678">
    <property type="component" value="Unplaced"/>
</dbReference>
<organism evidence="6 7">
    <name type="scientific">Lingula anatina</name>
    <name type="common">Brachiopod</name>
    <name type="synonym">Lingula unguis</name>
    <dbReference type="NCBI Taxonomy" id="7574"/>
    <lineage>
        <taxon>Eukaryota</taxon>
        <taxon>Metazoa</taxon>
        <taxon>Spiralia</taxon>
        <taxon>Lophotrochozoa</taxon>
        <taxon>Brachiopoda</taxon>
        <taxon>Linguliformea</taxon>
        <taxon>Lingulata</taxon>
        <taxon>Lingulida</taxon>
        <taxon>Linguloidea</taxon>
        <taxon>Lingulidae</taxon>
        <taxon>Lingula</taxon>
    </lineage>
</organism>
<keyword evidence="6" id="KW-1185">Reference proteome</keyword>
<keyword evidence="1" id="KW-0677">Repeat</keyword>